<feature type="domain" description="C3H1-type" evidence="12">
    <location>
        <begin position="158"/>
        <end position="182"/>
    </location>
</feature>
<dbReference type="PROSITE" id="PS50158">
    <property type="entry name" value="ZF_CCHC"/>
    <property type="match status" value="1"/>
</dbReference>
<dbReference type="Pfam" id="PF00642">
    <property type="entry name" value="zf-CCCH"/>
    <property type="match status" value="1"/>
</dbReference>
<dbReference type="FunFam" id="4.10.1000.10:FF:000005">
    <property type="entry name" value="cleavage and polyadenylation specificity factor subunit 4"/>
    <property type="match status" value="1"/>
</dbReference>
<evidence type="ECO:0000256" key="11">
    <source>
        <dbReference type="SAM" id="MobiDB-lite"/>
    </source>
</evidence>
<keyword evidence="7 10" id="KW-0862">Zinc</keyword>
<dbReference type="PROSITE" id="PS50103">
    <property type="entry name" value="ZF_C3H1"/>
    <property type="match status" value="4"/>
</dbReference>
<dbReference type="InterPro" id="IPR000571">
    <property type="entry name" value="Znf_CCCH"/>
</dbReference>
<dbReference type="InterPro" id="IPR050358">
    <property type="entry name" value="RSE1/DDB1/CFT1"/>
</dbReference>
<feature type="domain" description="CCHC-type" evidence="13">
    <location>
        <begin position="229"/>
        <end position="244"/>
    </location>
</feature>
<dbReference type="GO" id="GO:0006397">
    <property type="term" value="P:mRNA processing"/>
    <property type="evidence" value="ECO:0007669"/>
    <property type="project" value="UniProtKB-KW"/>
</dbReference>
<evidence type="ECO:0000259" key="13">
    <source>
        <dbReference type="PROSITE" id="PS50158"/>
    </source>
</evidence>
<dbReference type="InterPro" id="IPR036875">
    <property type="entry name" value="Znf_CCHC_sf"/>
</dbReference>
<feature type="zinc finger region" description="C3H1-type" evidence="10">
    <location>
        <begin position="130"/>
        <end position="157"/>
    </location>
</feature>
<dbReference type="OrthoDB" id="6109at2759"/>
<evidence type="ECO:0000256" key="4">
    <source>
        <dbReference type="ARBA" id="ARBA00022723"/>
    </source>
</evidence>
<dbReference type="SUPFAM" id="SSF90229">
    <property type="entry name" value="CCCH zinc finger"/>
    <property type="match status" value="1"/>
</dbReference>
<dbReference type="GO" id="GO:0005634">
    <property type="term" value="C:nucleus"/>
    <property type="evidence" value="ECO:0007669"/>
    <property type="project" value="UniProtKB-SubCell"/>
</dbReference>
<keyword evidence="3" id="KW-0507">mRNA processing</keyword>
<dbReference type="InterPro" id="IPR015943">
    <property type="entry name" value="WD40/YVTN_repeat-like_dom_sf"/>
</dbReference>
<feature type="domain" description="C3H1-type" evidence="12">
    <location>
        <begin position="130"/>
        <end position="157"/>
    </location>
</feature>
<dbReference type="SUPFAM" id="SSF57756">
    <property type="entry name" value="Retrovirus zinc finger-like domains"/>
    <property type="match status" value="1"/>
</dbReference>
<organism evidence="14">
    <name type="scientific">Notodromas monacha</name>
    <dbReference type="NCBI Taxonomy" id="399045"/>
    <lineage>
        <taxon>Eukaryota</taxon>
        <taxon>Metazoa</taxon>
        <taxon>Ecdysozoa</taxon>
        <taxon>Arthropoda</taxon>
        <taxon>Crustacea</taxon>
        <taxon>Oligostraca</taxon>
        <taxon>Ostracoda</taxon>
        <taxon>Podocopa</taxon>
        <taxon>Podocopida</taxon>
        <taxon>Cypridocopina</taxon>
        <taxon>Cypridoidea</taxon>
        <taxon>Cyprididae</taxon>
        <taxon>Notodromas</taxon>
    </lineage>
</organism>
<evidence type="ECO:0000256" key="1">
    <source>
        <dbReference type="ARBA" id="ARBA00004123"/>
    </source>
</evidence>
<feature type="zinc finger region" description="C3H1-type" evidence="10">
    <location>
        <begin position="102"/>
        <end position="129"/>
    </location>
</feature>
<dbReference type="Pfam" id="PF10433">
    <property type="entry name" value="Beta-prop_RSE1_1st"/>
    <property type="match status" value="1"/>
</dbReference>
<feature type="domain" description="C3H1-type" evidence="12">
    <location>
        <begin position="102"/>
        <end position="129"/>
    </location>
</feature>
<dbReference type="EMBL" id="CAJPEX010000181">
    <property type="protein sequence ID" value="CAG0914016.1"/>
    <property type="molecule type" value="Genomic_DNA"/>
</dbReference>
<dbReference type="PANTHER" id="PTHR10644">
    <property type="entry name" value="DNA REPAIR/RNA PROCESSING CPSF FAMILY"/>
    <property type="match status" value="1"/>
</dbReference>
<name>A0A7R9G975_9CRUS</name>
<reference evidence="14" key="1">
    <citation type="submission" date="2020-11" db="EMBL/GenBank/DDBJ databases">
        <authorList>
            <person name="Tran Van P."/>
        </authorList>
    </citation>
    <scope>NUCLEOTIDE SEQUENCE</scope>
</reference>
<dbReference type="Pfam" id="PF03178">
    <property type="entry name" value="CPSF_A"/>
    <property type="match status" value="1"/>
</dbReference>
<keyword evidence="15" id="KW-1185">Reference proteome</keyword>
<keyword evidence="9" id="KW-0539">Nucleus</keyword>
<dbReference type="GO" id="GO:0003723">
    <property type="term" value="F:RNA binding"/>
    <property type="evidence" value="ECO:0007669"/>
    <property type="project" value="UniProtKB-KW"/>
</dbReference>
<feature type="domain" description="C3H1-type" evidence="12">
    <location>
        <begin position="183"/>
        <end position="209"/>
    </location>
</feature>
<dbReference type="SMART" id="SM00356">
    <property type="entry name" value="ZnF_C3H1"/>
    <property type="match status" value="5"/>
</dbReference>
<comment type="subcellular location">
    <subcellularLocation>
        <location evidence="1">Nucleus</location>
    </subcellularLocation>
</comment>
<dbReference type="Pfam" id="PF23726">
    <property type="entry name" value="Beta-prop_RSE1_2nd"/>
    <property type="match status" value="1"/>
</dbReference>
<dbReference type="Gene3D" id="2.130.10.10">
    <property type="entry name" value="YVTN repeat-like/Quinoprotein amine dehydrogenase"/>
    <property type="match status" value="3"/>
</dbReference>
<dbReference type="InterPro" id="IPR001878">
    <property type="entry name" value="Znf_CCHC"/>
</dbReference>
<evidence type="ECO:0000313" key="15">
    <source>
        <dbReference type="Proteomes" id="UP000678499"/>
    </source>
</evidence>
<evidence type="ECO:0000256" key="6">
    <source>
        <dbReference type="ARBA" id="ARBA00022771"/>
    </source>
</evidence>
<feature type="zinc finger region" description="C3H1-type" evidence="10">
    <location>
        <begin position="158"/>
        <end position="182"/>
    </location>
</feature>
<evidence type="ECO:0000256" key="7">
    <source>
        <dbReference type="ARBA" id="ARBA00022833"/>
    </source>
</evidence>
<evidence type="ECO:0000256" key="9">
    <source>
        <dbReference type="ARBA" id="ARBA00023242"/>
    </source>
</evidence>
<proteinExistence type="predicted"/>
<dbReference type="EMBL" id="OA882218">
    <property type="protein sequence ID" value="CAD7273864.1"/>
    <property type="molecule type" value="Genomic_DNA"/>
</dbReference>
<gene>
    <name evidence="14" type="ORF">NMOB1V02_LOCUS1733</name>
</gene>
<sequence>MPVRQAGYRFVKMGCESFEFSVGFVVGGIFSGALIRRELKMEAIVASVDGIKFDVETQIEVQVGIQALAFPGMDKTVSPICLKFFQRKCSFGAVCPYRHIIGEKTVVCKHWLRGLCKKGDDCEFLHEFDMTKMPECYFYSRFNACHNKECPFLHIDPETKIRDCPWYDRGFCRHGPICRHRHTRRVMCTNYLAGFCPDGANCKHVHPTFDLPSAEEFNQTKPKKGTFLCHNCHEPGHKIMQCPKLSTEDKEALLKSYAVNGHMPVWAATSGLMNMHESGFGRHFRRGGGDGPSSRPLEEVICFKTQAACLFRECPQCSLCAGMFTRPQESNMRFPSAPEKNLVVGGVNYVRVYRLVAVGNPHEGYSDDAEVEALYSLPKAKLECAAAFSVHGTIADMKAVRLAGSIRDALVLCFRDAKVSVVEYDPYSHSLKTISLHYFEEEAAAGGWTDNYFVPTVSIDPEGRAAAISFFGSKIAIIPFRREAVGGGGTGTSGPEGDGQANEEIPSPVMTSYVIDLKSIDPKIDAVIDAKFLHGYYEPTLLVLFEPLRTFSGRVMLRPDTCSMIAMSLNTADGSHPVIWSVAGLPFDCSQAVPIARPIGGCLVIAVNCLIYLNQSMPPYGVAVNCIPATTTSFPLKPLSQEGVSLTFDCARVAVVKEPDVMVVSVASGDIWVLTLVSDGMLSVRGFHLDKAATAVMATCVSPVEDGYLFLGSRLGNSQLLRYMPRDQVRLDIVKKEEDKKNKGSKEDEEVVPSKKKRKKEKEKSDALADWLATGVEELDNEIEIYGTTEDVETVVENGETDGKKLSVSKKTITEQISNIATFAAPAAASKIVHYIFESCDSLLNIGPCGKMSLGQPAFLPQEFWSNERIDLDLLLTSGFGKGGSLSIVHRSIRPQLITTFPLPGCVDMWTVVGEKGSGVHDFLILSCTNTTMVLETGEELNEVESGGFILDKPTVYACNLGNNRFIVQVTAFSMVLLKGKELVHLAPVDVKNPVILARVADPYVVLLGAGGEVKLAKLVEPKGKAYMDIVSALPIQQSRAVAMSTYTDYSGMFAAAGPHGVPGVTANLVDDLVSDGTVADATDAGAGAGTGLGLDKDAIDEDELLYGESDASLLSAFSNRDSDQLPGMEKFKDARKPGSTLRPTGNAPLVTQWVFLARQNGNLEIYSLPDFSMKFLARGFSLGPYVLTNSMTDTWVESRVHDVPITKEILVVGLGSTKTCRGNASLKPMLFAFVGEDLLIFEAFPFFEGKSLDDPYIKVRFRKIEHDYIVRANLAMRPVVKQEKGTYSSSKLVHFSEIGSPASFSGVFVAGSYPHWAMMGQRGDLKVHPMNIDGPVTCFAPFDNINCPKGFLYFNGNQEMRICLLPSQFNYDTVWPTRKVPLKCTPRFLAYHVETKTYAVATSTETESNQMYRFNGEDKESVIESRPENFPLPYVTSFAIQLFSPVSWDVVPDTKVDMDEYEHVTDMKNVALIYEGAASGLKKGPVTAIAAVQGLLVSAIGQKIYLWQLKDADLVGIAFIDTQIYTHQLLCLKNFILVGDMFKSITLLQYQESHRTICVIGRDMTPLEVFGAEFAVCDKALGFVVTDRNRNLSIYGYHPEARETSGVPRLVRRADFHLGSNVNHMLRIKAKVMDPSGCLRPPKFGDRRQVTWYCTLDGSIGWVLPLHEVQYRVLMSIQNVLHTFMPHMAGLNPKSHRIHRLAGRRGPAGIVNPAKNIVDGNVVFKYLHLPLTEKLEVTKRTGLTIDEITDVLLECSRVTDLF</sequence>
<keyword evidence="8" id="KW-0694">RNA-binding</keyword>
<accession>A0A7R9G975</accession>
<evidence type="ECO:0000256" key="5">
    <source>
        <dbReference type="ARBA" id="ARBA00022737"/>
    </source>
</evidence>
<dbReference type="InterPro" id="IPR018846">
    <property type="entry name" value="Beta-prop_RSE1/DDB1/CPSF1_1st"/>
</dbReference>
<dbReference type="Proteomes" id="UP000678499">
    <property type="component" value="Unassembled WGS sequence"/>
</dbReference>
<dbReference type="InterPro" id="IPR058543">
    <property type="entry name" value="Beta-prop_RSE1/DDB1/CPSF1_2nd"/>
</dbReference>
<protein>
    <recommendedName>
        <fullName evidence="2">Cleavage and polyadenylation specificity factor subunit 4</fullName>
    </recommendedName>
</protein>
<keyword evidence="6 10" id="KW-0863">Zinc-finger</keyword>
<evidence type="ECO:0000256" key="10">
    <source>
        <dbReference type="PROSITE-ProRule" id="PRU00723"/>
    </source>
</evidence>
<keyword evidence="4 10" id="KW-0479">Metal-binding</keyword>
<keyword evidence="5" id="KW-0677">Repeat</keyword>
<evidence type="ECO:0000256" key="3">
    <source>
        <dbReference type="ARBA" id="ARBA00022664"/>
    </source>
</evidence>
<evidence type="ECO:0000256" key="8">
    <source>
        <dbReference type="ARBA" id="ARBA00022884"/>
    </source>
</evidence>
<dbReference type="InterPro" id="IPR004871">
    <property type="entry name" value="RSE1/DDB1/CPSF1_C"/>
</dbReference>
<feature type="region of interest" description="Disordered" evidence="11">
    <location>
        <begin position="738"/>
        <end position="759"/>
    </location>
</feature>
<evidence type="ECO:0000256" key="2">
    <source>
        <dbReference type="ARBA" id="ARBA00016264"/>
    </source>
</evidence>
<evidence type="ECO:0000313" key="14">
    <source>
        <dbReference type="EMBL" id="CAD7273864.1"/>
    </source>
</evidence>
<dbReference type="GO" id="GO:0008270">
    <property type="term" value="F:zinc ion binding"/>
    <property type="evidence" value="ECO:0007669"/>
    <property type="project" value="UniProtKB-KW"/>
</dbReference>
<dbReference type="InterPro" id="IPR036855">
    <property type="entry name" value="Znf_CCCH_sf"/>
</dbReference>
<feature type="zinc finger region" description="C3H1-type" evidence="10">
    <location>
        <begin position="183"/>
        <end position="209"/>
    </location>
</feature>
<evidence type="ECO:0000259" key="12">
    <source>
        <dbReference type="PROSITE" id="PS50103"/>
    </source>
</evidence>
<dbReference type="Gene3D" id="4.10.1000.10">
    <property type="entry name" value="Zinc finger, CCCH-type"/>
    <property type="match status" value="1"/>
</dbReference>